<proteinExistence type="predicted"/>
<feature type="region of interest" description="Disordered" evidence="1">
    <location>
        <begin position="149"/>
        <end position="193"/>
    </location>
</feature>
<name>A0A1I8IIE7_9PLAT</name>
<feature type="compositionally biased region" description="Polar residues" evidence="1">
    <location>
        <begin position="179"/>
        <end position="193"/>
    </location>
</feature>
<dbReference type="AlphaFoldDB" id="A0A1I8IIE7"/>
<dbReference type="WBParaSite" id="maker-uti_cns_0012637-snap-gene-0.5-mRNA-1">
    <property type="protein sequence ID" value="maker-uti_cns_0012637-snap-gene-0.5-mRNA-1"/>
    <property type="gene ID" value="maker-uti_cns_0012637-snap-gene-0.5"/>
</dbReference>
<dbReference type="Proteomes" id="UP000095280">
    <property type="component" value="Unplaced"/>
</dbReference>
<feature type="compositionally biased region" description="Basic residues" evidence="1">
    <location>
        <begin position="219"/>
        <end position="230"/>
    </location>
</feature>
<accession>A0A1I8IIE7</accession>
<feature type="compositionally biased region" description="Basic and acidic residues" evidence="1">
    <location>
        <begin position="711"/>
        <end position="768"/>
    </location>
</feature>
<feature type="region of interest" description="Disordered" evidence="1">
    <location>
        <begin position="209"/>
        <end position="266"/>
    </location>
</feature>
<evidence type="ECO:0000313" key="2">
    <source>
        <dbReference type="Proteomes" id="UP000095280"/>
    </source>
</evidence>
<organism evidence="2 3">
    <name type="scientific">Macrostomum lignano</name>
    <dbReference type="NCBI Taxonomy" id="282301"/>
    <lineage>
        <taxon>Eukaryota</taxon>
        <taxon>Metazoa</taxon>
        <taxon>Spiralia</taxon>
        <taxon>Lophotrochozoa</taxon>
        <taxon>Platyhelminthes</taxon>
        <taxon>Rhabditophora</taxon>
        <taxon>Macrostomorpha</taxon>
        <taxon>Macrostomida</taxon>
        <taxon>Macrostomidae</taxon>
        <taxon>Macrostomum</taxon>
    </lineage>
</organism>
<feature type="region of interest" description="Disordered" evidence="1">
    <location>
        <begin position="709"/>
        <end position="777"/>
    </location>
</feature>
<evidence type="ECO:0000256" key="1">
    <source>
        <dbReference type="SAM" id="MobiDB-lite"/>
    </source>
</evidence>
<keyword evidence="2" id="KW-1185">Reference proteome</keyword>
<reference evidence="3" key="1">
    <citation type="submission" date="2016-11" db="UniProtKB">
        <authorList>
            <consortium name="WormBaseParasite"/>
        </authorList>
    </citation>
    <scope>IDENTIFICATION</scope>
</reference>
<protein>
    <submittedName>
        <fullName evidence="3">Homeobox domain-containing protein</fullName>
    </submittedName>
</protein>
<evidence type="ECO:0000313" key="3">
    <source>
        <dbReference type="WBParaSite" id="maker-uti_cns_0012637-snap-gene-0.5-mRNA-1"/>
    </source>
</evidence>
<feature type="compositionally biased region" description="Basic and acidic residues" evidence="1">
    <location>
        <begin position="257"/>
        <end position="266"/>
    </location>
</feature>
<sequence>MPAGHAGLPLSAAAAPHFLRLPANHPLAAAAAAAAGGSPIMLAPGLARGLHGLTPQQQQAAVQAHHHPQAQLLQGGGGDSAAAAAAAAQLLNYPMVSAADYSYLLAVSAASGLMGPGGSDPTMAAAAAAAAAAAGGIYPGAGAAGLELSQSGPMKARPGASASLRAHPYSRPGRGQLAGLSQQGDDQEGQVQHNQDYAVDAAELEPHHGQVHHGDNQASRHRHHQQQLHHRSLDLRGDGQGFDGEGDADAQQQVEQRAAEAGRDGHAGEILPGQHRVGDHVCGMAAPAVDPAHCDCQHGEPQNGAADPKDGADALQDVDDLVGKRVDPHDGRQEADEGERCVIFRRLKVGRGEVDQDAQGDANDQHDDHDGEAATAFEWDHPIHRHQAVEKLFDGALVLVNLIVLSSVLPLGGGSFLCRRGGLSLLPLPLALLHHALLVEAVQPVHGIIVQGLMYIRGNSPSIPSPPDSLYPGRIIALPLLPPPPPPLLVPGRSESDTRLSAGCWRAACGGGRATLTERAGAGLGAAAAGWPSWDTCEEDRLRCSTCSRFPYTGGMTWALARRSTPVKLAVDTFRPTCDRFRPPDTTPSASPKDSWPAAWEIQRGVVPGRGVGFHLGVEGRIVVGVDCADVLLDVAAGAHAESFGTSRRRVLEDWAKELAKGIGEGNSRQKANISCLQAGHLILGPSDSFGAGLALLAARADALGIQRPGHHSEDHVEHVQHDEPDRVHQGDGLPEHHDEGPEDGEHVEHDVLHQRAGHRGERLHDGDGAGCHSGNEDAGAWERGIWAKPASPSFSVVMEEMALKMSGAPLPSARRVTPATFWLSRMVSAITMRHGPKLDAAAPQPTIRVTPSGTTSLKTQYMPRRYSIWPSLKMQLSVAFTSWQRVFASLPQSLRSESRQKPNIFVSHRLRVIRWMHLTCACKQPDDPVKDPREDEGKEGLIQPIRSAFGLVCQAAQPADAADAVTDEAEADAEYCRGSSSADLKDTGVPRLQPRLKIRCPLGHSARLAAPLQRSNSQMQCCSARSPCGDRHWGSGLSARPGSPRPVCSGLLISAAEVGW</sequence>